<organism evidence="1 2">
    <name type="scientific">Luteimonas padinae</name>
    <dbReference type="NCBI Taxonomy" id="1714359"/>
    <lineage>
        <taxon>Bacteria</taxon>
        <taxon>Pseudomonadati</taxon>
        <taxon>Pseudomonadota</taxon>
        <taxon>Gammaproteobacteria</taxon>
        <taxon>Lysobacterales</taxon>
        <taxon>Lysobacteraceae</taxon>
        <taxon>Luteimonas</taxon>
    </lineage>
</organism>
<dbReference type="Gene3D" id="1.10.260.40">
    <property type="entry name" value="lambda repressor-like DNA-binding domains"/>
    <property type="match status" value="1"/>
</dbReference>
<evidence type="ECO:0000313" key="1">
    <source>
        <dbReference type="EMBL" id="MFC0717078.1"/>
    </source>
</evidence>
<dbReference type="EMBL" id="JBHLTF010000020">
    <property type="protein sequence ID" value="MFC0717078.1"/>
    <property type="molecule type" value="Genomic_DNA"/>
</dbReference>
<dbReference type="CDD" id="cd00093">
    <property type="entry name" value="HTH_XRE"/>
    <property type="match status" value="1"/>
</dbReference>
<comment type="caution">
    <text evidence="1">The sequence shown here is derived from an EMBL/GenBank/DDBJ whole genome shotgun (WGS) entry which is preliminary data.</text>
</comment>
<dbReference type="InterPro" id="IPR010982">
    <property type="entry name" value="Lambda_DNA-bd_dom_sf"/>
</dbReference>
<accession>A0ABV6SUG3</accession>
<evidence type="ECO:0000313" key="2">
    <source>
        <dbReference type="Proteomes" id="UP001589898"/>
    </source>
</evidence>
<sequence length="146" mass="16241">MSSEIARRLVSIREKGAMRSADVASLLGVRPETVSRWNQGKTFPRPDAQKNLLALEFVVDELSHLYEPQEARQFDSGRPGGKRTSALPAVVSGACWPRAPAHAPAMRDILDQVETQRLDEAPDRQGRVEERRAPYAVAPLRMAAFH</sequence>
<dbReference type="InterPro" id="IPR001387">
    <property type="entry name" value="Cro/C1-type_HTH"/>
</dbReference>
<gene>
    <name evidence="1" type="ORF">ACFFFU_04850</name>
</gene>
<dbReference type="Proteomes" id="UP001589898">
    <property type="component" value="Unassembled WGS sequence"/>
</dbReference>
<dbReference type="RefSeq" id="WP_189499461.1">
    <property type="nucleotide sequence ID" value="NZ_BMZT01000019.1"/>
</dbReference>
<keyword evidence="2" id="KW-1185">Reference proteome</keyword>
<reference evidence="1 2" key="1">
    <citation type="submission" date="2024-09" db="EMBL/GenBank/DDBJ databases">
        <authorList>
            <person name="Sun Q."/>
            <person name="Mori K."/>
        </authorList>
    </citation>
    <scope>NUCLEOTIDE SEQUENCE [LARGE SCALE GENOMIC DNA]</scope>
    <source>
        <strain evidence="1 2">KCTC 52403</strain>
    </source>
</reference>
<name>A0ABV6SUG3_9GAMM</name>
<protein>
    <submittedName>
        <fullName evidence="1">Helix-turn-helix domain-containing protein</fullName>
    </submittedName>
</protein>
<proteinExistence type="predicted"/>
<dbReference type="SUPFAM" id="SSF47413">
    <property type="entry name" value="lambda repressor-like DNA-binding domains"/>
    <property type="match status" value="1"/>
</dbReference>